<gene>
    <name evidence="7" type="ORF">UFOPK2602_01571</name>
    <name evidence="8" type="ORF">UFOPK2806_00884</name>
    <name evidence="9" type="ORF">UFOPK4306_01844</name>
</gene>
<dbReference type="EMBL" id="CAEZYY010000008">
    <property type="protein sequence ID" value="CAB4748806.1"/>
    <property type="molecule type" value="Genomic_DNA"/>
</dbReference>
<protein>
    <recommendedName>
        <fullName evidence="2">cysteine-S-conjugate beta-lyase</fullName>
        <ecNumber evidence="2">4.4.1.13</ecNumber>
    </recommendedName>
</protein>
<evidence type="ECO:0000256" key="5">
    <source>
        <dbReference type="ARBA" id="ARBA00037974"/>
    </source>
</evidence>
<proteinExistence type="inferred from homology"/>
<dbReference type="InterPro" id="IPR015424">
    <property type="entry name" value="PyrdxlP-dep_Trfase"/>
</dbReference>
<dbReference type="AlphaFoldDB" id="A0A6J6R3T5"/>
<dbReference type="PANTHER" id="PTHR43525">
    <property type="entry name" value="PROTEIN MALY"/>
    <property type="match status" value="1"/>
</dbReference>
<accession>A0A6J6R3T5</accession>
<dbReference type="CDD" id="cd00609">
    <property type="entry name" value="AAT_like"/>
    <property type="match status" value="1"/>
</dbReference>
<feature type="domain" description="Aminotransferase class I/classII large" evidence="6">
    <location>
        <begin position="103"/>
        <end position="387"/>
    </location>
</feature>
<dbReference type="GO" id="GO:0047804">
    <property type="term" value="F:cysteine-S-conjugate beta-lyase activity"/>
    <property type="evidence" value="ECO:0007669"/>
    <property type="project" value="UniProtKB-EC"/>
</dbReference>
<evidence type="ECO:0000313" key="8">
    <source>
        <dbReference type="EMBL" id="CAB4748806.1"/>
    </source>
</evidence>
<dbReference type="PANTHER" id="PTHR43525:SF2">
    <property type="entry name" value="CYSTATHIONINE BETA-LYASE-RELATED"/>
    <property type="match status" value="1"/>
</dbReference>
<dbReference type="Gene3D" id="3.90.1150.10">
    <property type="entry name" value="Aspartate Aminotransferase, domain 1"/>
    <property type="match status" value="1"/>
</dbReference>
<dbReference type="GO" id="GO:0030170">
    <property type="term" value="F:pyridoxal phosphate binding"/>
    <property type="evidence" value="ECO:0007669"/>
    <property type="project" value="InterPro"/>
</dbReference>
<keyword evidence="3" id="KW-0663">Pyridoxal phosphate</keyword>
<dbReference type="InterPro" id="IPR051798">
    <property type="entry name" value="Class-II_PLP-Dep_Aminotrans"/>
</dbReference>
<dbReference type="Gene3D" id="3.40.640.10">
    <property type="entry name" value="Type I PLP-dependent aspartate aminotransferase-like (Major domain)"/>
    <property type="match status" value="1"/>
</dbReference>
<dbReference type="InterPro" id="IPR015421">
    <property type="entry name" value="PyrdxlP-dep_Trfase_major"/>
</dbReference>
<evidence type="ECO:0000256" key="2">
    <source>
        <dbReference type="ARBA" id="ARBA00012224"/>
    </source>
</evidence>
<comment type="cofactor">
    <cofactor evidence="1">
        <name>pyridoxal 5'-phosphate</name>
        <dbReference type="ChEBI" id="CHEBI:597326"/>
    </cofactor>
</comment>
<dbReference type="EC" id="4.4.1.13" evidence="2"/>
<organism evidence="7">
    <name type="scientific">freshwater metagenome</name>
    <dbReference type="NCBI Taxonomy" id="449393"/>
    <lineage>
        <taxon>unclassified sequences</taxon>
        <taxon>metagenomes</taxon>
        <taxon>ecological metagenomes</taxon>
    </lineage>
</organism>
<evidence type="ECO:0000259" key="6">
    <source>
        <dbReference type="Pfam" id="PF00155"/>
    </source>
</evidence>
<name>A0A6J6R3T5_9ZZZZ</name>
<evidence type="ECO:0000256" key="1">
    <source>
        <dbReference type="ARBA" id="ARBA00001933"/>
    </source>
</evidence>
<dbReference type="EMBL" id="CAFBQP010000078">
    <property type="protein sequence ID" value="CAB5066523.1"/>
    <property type="molecule type" value="Genomic_DNA"/>
</dbReference>
<dbReference type="SUPFAM" id="SSF53383">
    <property type="entry name" value="PLP-dependent transferases"/>
    <property type="match status" value="1"/>
</dbReference>
<evidence type="ECO:0000313" key="7">
    <source>
        <dbReference type="EMBL" id="CAB4718560.1"/>
    </source>
</evidence>
<sequence>MTAVHPNDPFESIDPAWLASKPGTKWQTPAGRIGAWIADMDFRPPDVVLDALRAVVDSGDLGYPTWNPRRHTPLVPLFVERMQRRHGWAPEAAHCREYDDVIQAVRQVVYFMSSPGDGIVMHTPAYPPFHATWRSMQRRLVALPAHATPDGWRFDYDDLERRLQAEPGMARIWILCHPQNPLGRVFGRAELERIAAIAERHDLIVISDEIHAEIVYAPGRHIPFESLGPEVSARTVTLTSASKSFNLAGMRWAVAHVGAPSVRAVFDTLPAHFAGITSIMAATAVEAAWTHGDEWLRACVRHLDARRQQLAGLLTAHLPSVSYVPPQATYLAWLDCRGLGLTEEPAEVFRRGGVELSPGPDFGTTSSGFVRLNFATSSALLTEIVERMSAATQVR</sequence>
<dbReference type="Pfam" id="PF00155">
    <property type="entry name" value="Aminotran_1_2"/>
    <property type="match status" value="1"/>
</dbReference>
<reference evidence="7" key="1">
    <citation type="submission" date="2020-05" db="EMBL/GenBank/DDBJ databases">
        <authorList>
            <person name="Chiriac C."/>
            <person name="Salcher M."/>
            <person name="Ghai R."/>
            <person name="Kavagutti S V."/>
        </authorList>
    </citation>
    <scope>NUCLEOTIDE SEQUENCE</scope>
</reference>
<dbReference type="InterPro" id="IPR004839">
    <property type="entry name" value="Aminotransferase_I/II_large"/>
</dbReference>
<dbReference type="EMBL" id="CAEZXX010000117">
    <property type="protein sequence ID" value="CAB4718560.1"/>
    <property type="molecule type" value="Genomic_DNA"/>
</dbReference>
<comment type="similarity">
    <text evidence="5">Belongs to the class-II pyridoxal-phosphate-dependent aminotransferase family. MalY/PatB cystathionine beta-lyase subfamily.</text>
</comment>
<evidence type="ECO:0000256" key="4">
    <source>
        <dbReference type="ARBA" id="ARBA00023239"/>
    </source>
</evidence>
<evidence type="ECO:0000256" key="3">
    <source>
        <dbReference type="ARBA" id="ARBA00022898"/>
    </source>
</evidence>
<keyword evidence="4" id="KW-0456">Lyase</keyword>
<evidence type="ECO:0000313" key="9">
    <source>
        <dbReference type="EMBL" id="CAB5066523.1"/>
    </source>
</evidence>
<dbReference type="InterPro" id="IPR015422">
    <property type="entry name" value="PyrdxlP-dep_Trfase_small"/>
</dbReference>